<dbReference type="Pfam" id="PF00149">
    <property type="entry name" value="Metallophos"/>
    <property type="match status" value="1"/>
</dbReference>
<gene>
    <name evidence="2" type="ORF">CWO92_08875</name>
</gene>
<dbReference type="InterPro" id="IPR029052">
    <property type="entry name" value="Metallo-depent_PP-like"/>
</dbReference>
<reference evidence="2 3" key="1">
    <citation type="submission" date="2017-11" db="EMBL/GenBank/DDBJ databases">
        <title>Bacillus camelliae sp. nov., isolated from pu'er tea.</title>
        <authorList>
            <person name="Niu L."/>
        </authorList>
    </citation>
    <scope>NUCLEOTIDE SEQUENCE [LARGE SCALE GENOMIC DNA]</scope>
    <source>
        <strain evidence="2 3">7578-1</strain>
    </source>
</reference>
<dbReference type="AlphaFoldDB" id="A0A2N3LKY8"/>
<evidence type="ECO:0000259" key="1">
    <source>
        <dbReference type="Pfam" id="PF00149"/>
    </source>
</evidence>
<feature type="domain" description="Calcineurin-like phosphoesterase" evidence="1">
    <location>
        <begin position="14"/>
        <end position="199"/>
    </location>
</feature>
<dbReference type="PANTHER" id="PTHR42850">
    <property type="entry name" value="METALLOPHOSPHOESTERASE"/>
    <property type="match status" value="1"/>
</dbReference>
<dbReference type="RefSeq" id="WP_101353854.1">
    <property type="nucleotide sequence ID" value="NZ_PIQO01000005.1"/>
</dbReference>
<dbReference type="EMBL" id="PIQO01000005">
    <property type="protein sequence ID" value="PKR85298.1"/>
    <property type="molecule type" value="Genomic_DNA"/>
</dbReference>
<evidence type="ECO:0000313" key="2">
    <source>
        <dbReference type="EMBL" id="PKR85298.1"/>
    </source>
</evidence>
<dbReference type="OrthoDB" id="384253at2"/>
<dbReference type="PANTHER" id="PTHR42850:SF4">
    <property type="entry name" value="ZINC-DEPENDENT ENDOPOLYPHOSPHATASE"/>
    <property type="match status" value="1"/>
</dbReference>
<dbReference type="GO" id="GO:0005737">
    <property type="term" value="C:cytoplasm"/>
    <property type="evidence" value="ECO:0007669"/>
    <property type="project" value="TreeGrafter"/>
</dbReference>
<dbReference type="SUPFAM" id="SSF56300">
    <property type="entry name" value="Metallo-dependent phosphatases"/>
    <property type="match status" value="1"/>
</dbReference>
<comment type="caution">
    <text evidence="2">The sequence shown here is derived from an EMBL/GenBank/DDBJ whole genome shotgun (WGS) entry which is preliminary data.</text>
</comment>
<organism evidence="2 3">
    <name type="scientific">Heyndrickxia camelliae</name>
    <dbReference type="NCBI Taxonomy" id="1707093"/>
    <lineage>
        <taxon>Bacteria</taxon>
        <taxon>Bacillati</taxon>
        <taxon>Bacillota</taxon>
        <taxon>Bacilli</taxon>
        <taxon>Bacillales</taxon>
        <taxon>Bacillaceae</taxon>
        <taxon>Heyndrickxia</taxon>
    </lineage>
</organism>
<dbReference type="GO" id="GO:0110154">
    <property type="term" value="P:RNA decapping"/>
    <property type="evidence" value="ECO:0007669"/>
    <property type="project" value="TreeGrafter"/>
</dbReference>
<dbReference type="InterPro" id="IPR004843">
    <property type="entry name" value="Calcineurin-like_PHP"/>
</dbReference>
<accession>A0A2N3LKY8</accession>
<protein>
    <submittedName>
        <fullName evidence="2">Serine/threonine protein phosphatase</fullName>
    </submittedName>
</protein>
<name>A0A2N3LKY8_9BACI</name>
<dbReference type="Gene3D" id="3.60.21.10">
    <property type="match status" value="1"/>
</dbReference>
<dbReference type="GO" id="GO:0008803">
    <property type="term" value="F:bis(5'-nucleosyl)-tetraphosphatase (symmetrical) activity"/>
    <property type="evidence" value="ECO:0007669"/>
    <property type="project" value="TreeGrafter"/>
</dbReference>
<dbReference type="GO" id="GO:0016791">
    <property type="term" value="F:phosphatase activity"/>
    <property type="evidence" value="ECO:0007669"/>
    <property type="project" value="TreeGrafter"/>
</dbReference>
<sequence>MEKITELSIPKDARIIVISDIHGELELFQRLLEKVRFGKEDYLIINGDLCEKGSNSMGVVQYIMELAANNPRVHVIEGNCDTLVEYLLNEDPNIINYLCARKHSIMNEWLEKIGYQLTSESSVQEVKEQIMSHFSKEINWLTELPTVIETEQHIFVHAGLEDKKDWKDSSRDAAISIPEFLYKSHQANKYVIVGHWPVGNYTTKLLSNNPIIDDKKKIIAIDGGNNVKNVGQLNAFIIQSGDVFSTTYVDHFPEMKVKKAFKADPSWSGVISYMNYALQLVEKGEHFTLCKQPETNHSLYVKNEYIRQTETGYEAKEEVSCSQLSVEQGDVVSIIDDRCTGFTLIKKDGLVGWIAKAALE</sequence>
<dbReference type="InterPro" id="IPR050126">
    <property type="entry name" value="Ap4A_hydrolase"/>
</dbReference>
<proteinExistence type="predicted"/>
<evidence type="ECO:0000313" key="3">
    <source>
        <dbReference type="Proteomes" id="UP000233440"/>
    </source>
</evidence>
<keyword evidence="3" id="KW-1185">Reference proteome</keyword>
<dbReference type="Proteomes" id="UP000233440">
    <property type="component" value="Unassembled WGS sequence"/>
</dbReference>